<dbReference type="Proteomes" id="UP000300067">
    <property type="component" value="Chromosome"/>
</dbReference>
<keyword evidence="1" id="KW-0472">Membrane</keyword>
<reference evidence="2 4" key="1">
    <citation type="submission" date="2018-05" db="EMBL/GenBank/DDBJ databases">
        <title>Methanosarcina gilichinskyana sp. nov., a novel methanogenic archaeon isolated from Holocene permafrost, North East Russia.</title>
        <authorList>
            <person name="Oshurkova V."/>
            <person name="Meer M."/>
            <person name="Bochkareva O."/>
            <person name="Shcherbakova V."/>
        </authorList>
    </citation>
    <scope>NUCLEOTIDE SEQUENCE [LARGE SCALE GENOMIC DNA]</scope>
    <source>
        <strain evidence="2 4">JL01</strain>
    </source>
</reference>
<protein>
    <submittedName>
        <fullName evidence="2">Uncharacterized protein</fullName>
    </submittedName>
</protein>
<proteinExistence type="predicted"/>
<organism evidence="2 4">
    <name type="scientific">Methanosarcina mazei</name>
    <name type="common">Methanosarcina frisia</name>
    <dbReference type="NCBI Taxonomy" id="2209"/>
    <lineage>
        <taxon>Archaea</taxon>
        <taxon>Methanobacteriati</taxon>
        <taxon>Methanobacteriota</taxon>
        <taxon>Stenosarchaea group</taxon>
        <taxon>Methanomicrobia</taxon>
        <taxon>Methanosarcinales</taxon>
        <taxon>Methanosarcinaceae</taxon>
        <taxon>Methanosarcina</taxon>
    </lineage>
</organism>
<accession>A0A4P8R1K1</accession>
<evidence type="ECO:0000256" key="1">
    <source>
        <dbReference type="SAM" id="Phobius"/>
    </source>
</evidence>
<evidence type="ECO:0000313" key="2">
    <source>
        <dbReference type="EMBL" id="QCR16190.1"/>
    </source>
</evidence>
<dbReference type="EMBL" id="CP042908">
    <property type="protein sequence ID" value="QIB91698.1"/>
    <property type="molecule type" value="Genomic_DNA"/>
</dbReference>
<evidence type="ECO:0000313" key="4">
    <source>
        <dbReference type="Proteomes" id="UP000300067"/>
    </source>
</evidence>
<evidence type="ECO:0000313" key="5">
    <source>
        <dbReference type="Proteomes" id="UP000467371"/>
    </source>
</evidence>
<feature type="transmembrane region" description="Helical" evidence="1">
    <location>
        <begin position="12"/>
        <end position="30"/>
    </location>
</feature>
<reference evidence="3 5" key="2">
    <citation type="journal article" date="2020" name="Environ. Microbiol. Rep.">
        <title>Redox cycling of Fe(II) and Fe(III) in magnetite accelerates aceticlastic methanogenesis by Methanosarcina mazei.</title>
        <authorList>
            <person name="Wang H."/>
            <person name="Byrne J.M."/>
            <person name="Liu P."/>
            <person name="Liu J."/>
            <person name="Dong X."/>
            <person name="Lu Y."/>
        </authorList>
    </citation>
    <scope>NUCLEOTIDE SEQUENCE [LARGE SCALE GENOMIC DNA]</scope>
    <source>
        <strain evidence="5">zm-15</strain>
        <strain evidence="3">Zm-15</strain>
    </source>
</reference>
<gene>
    <name evidence="2" type="ORF">DKM28_09280</name>
    <name evidence="3" type="ORF">FQU78_12205</name>
</gene>
<evidence type="ECO:0000313" key="3">
    <source>
        <dbReference type="EMBL" id="QIB91698.1"/>
    </source>
</evidence>
<feature type="transmembrane region" description="Helical" evidence="1">
    <location>
        <begin position="50"/>
        <end position="72"/>
    </location>
</feature>
<sequence>MEKSQVKSKVYFSFAFDFPLFYLPGFYFLISLDFIHPKFILIYISSQSEVNYLCIQLSNIFYLILPILYNLLFSG</sequence>
<keyword evidence="1" id="KW-1133">Transmembrane helix</keyword>
<name>A0A4P8R1K1_METMZ</name>
<dbReference type="AlphaFoldDB" id="A0A4P8R1K1"/>
<dbReference type="EMBL" id="CP029709">
    <property type="protein sequence ID" value="QCR16190.1"/>
    <property type="molecule type" value="Genomic_DNA"/>
</dbReference>
<dbReference type="Proteomes" id="UP000467371">
    <property type="component" value="Chromosome"/>
</dbReference>
<keyword evidence="1" id="KW-0812">Transmembrane</keyword>